<evidence type="ECO:0000256" key="7">
    <source>
        <dbReference type="ARBA" id="ARBA00049348"/>
    </source>
</evidence>
<evidence type="ECO:0000256" key="5">
    <source>
        <dbReference type="ARBA" id="ARBA00022763"/>
    </source>
</evidence>
<dbReference type="RefSeq" id="WP_301237094.1">
    <property type="nucleotide sequence ID" value="NZ_JANRHH010000003.1"/>
</dbReference>
<gene>
    <name evidence="11" type="ORF">NWF35_00155</name>
</gene>
<dbReference type="CDD" id="cd06445">
    <property type="entry name" value="ATase"/>
    <property type="match status" value="1"/>
</dbReference>
<feature type="domain" description="Methylated-DNA-[protein]-cysteine S-methyltransferase DNA binding" evidence="9">
    <location>
        <begin position="92"/>
        <end position="171"/>
    </location>
</feature>
<dbReference type="EC" id="2.1.1.63" evidence="8"/>
<sequence length="181" mass="19850">MIPGSRTVVWSQMDSPVGPLTLAMTAKGVCAIEFGKGDQTLVGIKVWAEQWGRSVKIERNDRTCVPVVEQLKEYFEGKRQQFDVPVDLYGTPFQKAVWRQLQAIPYGQVRSYKEIAQAIGAPKAVRAVGGANNKNPVPIIVPCHRVIGSNGSLVGYGGGLHIKEKLLELEGYLPPQKNVSH</sequence>
<evidence type="ECO:0000256" key="4">
    <source>
        <dbReference type="ARBA" id="ARBA00022679"/>
    </source>
</evidence>
<dbReference type="InterPro" id="IPR014048">
    <property type="entry name" value="MethylDNA_cys_MeTrfase_DNA-bd"/>
</dbReference>
<dbReference type="InterPro" id="IPR023546">
    <property type="entry name" value="MGMT"/>
</dbReference>
<dbReference type="GO" id="GO:0003908">
    <property type="term" value="F:methylated-DNA-[protein]-cysteine S-methyltransferase activity"/>
    <property type="evidence" value="ECO:0007669"/>
    <property type="project" value="UniProtKB-EC"/>
</dbReference>
<dbReference type="PANTHER" id="PTHR10815">
    <property type="entry name" value="METHYLATED-DNA--PROTEIN-CYSTEINE METHYLTRANSFERASE"/>
    <property type="match status" value="1"/>
</dbReference>
<dbReference type="NCBIfam" id="TIGR00589">
    <property type="entry name" value="ogt"/>
    <property type="match status" value="1"/>
</dbReference>
<dbReference type="PANTHER" id="PTHR10815:SF13">
    <property type="entry name" value="METHYLATED-DNA--PROTEIN-CYSTEINE METHYLTRANSFERASE"/>
    <property type="match status" value="1"/>
</dbReference>
<dbReference type="GO" id="GO:0032259">
    <property type="term" value="P:methylation"/>
    <property type="evidence" value="ECO:0007669"/>
    <property type="project" value="UniProtKB-KW"/>
</dbReference>
<keyword evidence="5 8" id="KW-0227">DNA damage</keyword>
<evidence type="ECO:0000259" key="9">
    <source>
        <dbReference type="Pfam" id="PF01035"/>
    </source>
</evidence>
<accession>A0ABT8IHU1</accession>
<comment type="catalytic activity">
    <reaction evidence="7 8">
        <text>a 6-O-methyl-2'-deoxyguanosine in DNA + L-cysteinyl-[protein] = S-methyl-L-cysteinyl-[protein] + a 2'-deoxyguanosine in DNA</text>
        <dbReference type="Rhea" id="RHEA:24000"/>
        <dbReference type="Rhea" id="RHEA-COMP:10131"/>
        <dbReference type="Rhea" id="RHEA-COMP:10132"/>
        <dbReference type="Rhea" id="RHEA-COMP:11367"/>
        <dbReference type="Rhea" id="RHEA-COMP:11368"/>
        <dbReference type="ChEBI" id="CHEBI:29950"/>
        <dbReference type="ChEBI" id="CHEBI:82612"/>
        <dbReference type="ChEBI" id="CHEBI:85445"/>
        <dbReference type="ChEBI" id="CHEBI:85448"/>
        <dbReference type="EC" id="2.1.1.63"/>
    </reaction>
</comment>
<evidence type="ECO:0000313" key="11">
    <source>
        <dbReference type="EMBL" id="MDN4592350.1"/>
    </source>
</evidence>
<name>A0ABT8IHU1_9BACL</name>
<dbReference type="InterPro" id="IPR008332">
    <property type="entry name" value="MethylG_MeTrfase_N"/>
</dbReference>
<dbReference type="Pfam" id="PF01035">
    <property type="entry name" value="DNA_binding_1"/>
    <property type="match status" value="1"/>
</dbReference>
<evidence type="ECO:0000259" key="10">
    <source>
        <dbReference type="Pfam" id="PF02870"/>
    </source>
</evidence>
<reference evidence="11" key="1">
    <citation type="submission" date="2022-08" db="EMBL/GenBank/DDBJ databases">
        <title>Polycladomyces zharkentsis sp. nov., a novel thermophilic CMC and starch-degrading bacterium isolated from a geothermal spring in Kazakhstan.</title>
        <authorList>
            <person name="Mashzhan A."/>
            <person name="Kistaubaeva A."/>
            <person name="Javier-Lopez R."/>
            <person name="Birkeland N.-K."/>
        </authorList>
    </citation>
    <scope>NUCLEOTIDE SEQUENCE</scope>
    <source>
        <strain evidence="11">KSR 13</strain>
    </source>
</reference>
<comment type="catalytic activity">
    <reaction evidence="1 8">
        <text>a 4-O-methyl-thymidine in DNA + L-cysteinyl-[protein] = a thymidine in DNA + S-methyl-L-cysteinyl-[protein]</text>
        <dbReference type="Rhea" id="RHEA:53428"/>
        <dbReference type="Rhea" id="RHEA-COMP:10131"/>
        <dbReference type="Rhea" id="RHEA-COMP:10132"/>
        <dbReference type="Rhea" id="RHEA-COMP:13555"/>
        <dbReference type="Rhea" id="RHEA-COMP:13556"/>
        <dbReference type="ChEBI" id="CHEBI:29950"/>
        <dbReference type="ChEBI" id="CHEBI:82612"/>
        <dbReference type="ChEBI" id="CHEBI:137386"/>
        <dbReference type="ChEBI" id="CHEBI:137387"/>
        <dbReference type="EC" id="2.1.1.63"/>
    </reaction>
</comment>
<comment type="miscellaneous">
    <text evidence="8">This enzyme catalyzes only one turnover and therefore is not strictly catalytic. According to one definition, an enzyme is a biocatalyst that acts repeatedly and over many reaction cycles.</text>
</comment>
<proteinExistence type="inferred from homology"/>
<evidence type="ECO:0000256" key="8">
    <source>
        <dbReference type="HAMAP-Rule" id="MF_00772"/>
    </source>
</evidence>
<comment type="function">
    <text evidence="8">Involved in the cellular defense against the biological effects of O6-methylguanine (O6-MeG) and O4-methylthymine (O4-MeT) in DNA. Repairs the methylated nucleobase in DNA by stoichiometrically transferring the methyl group to a cysteine residue in the enzyme. This is a suicide reaction: the enzyme is irreversibly inactivated.</text>
</comment>
<evidence type="ECO:0000313" key="12">
    <source>
        <dbReference type="Proteomes" id="UP001174196"/>
    </source>
</evidence>
<keyword evidence="12" id="KW-1185">Reference proteome</keyword>
<keyword evidence="4 8" id="KW-0808">Transferase</keyword>
<dbReference type="Gene3D" id="1.10.10.10">
    <property type="entry name" value="Winged helix-like DNA-binding domain superfamily/Winged helix DNA-binding domain"/>
    <property type="match status" value="1"/>
</dbReference>
<keyword evidence="2 8" id="KW-0963">Cytoplasm</keyword>
<protein>
    <recommendedName>
        <fullName evidence="8">Methylated-DNA--protein-cysteine methyltransferase</fullName>
        <ecNumber evidence="8">2.1.1.63</ecNumber>
    </recommendedName>
    <alternativeName>
        <fullName evidence="8">6-O-methylguanine-DNA methyltransferase</fullName>
        <shortName evidence="8">MGMT</shortName>
    </alternativeName>
    <alternativeName>
        <fullName evidence="8">O-6-methylguanine-DNA-alkyltransferase</fullName>
    </alternativeName>
</protein>
<dbReference type="InterPro" id="IPR001497">
    <property type="entry name" value="MethylDNA_cys_MeTrfase_AS"/>
</dbReference>
<evidence type="ECO:0000256" key="1">
    <source>
        <dbReference type="ARBA" id="ARBA00001286"/>
    </source>
</evidence>
<dbReference type="SUPFAM" id="SSF46767">
    <property type="entry name" value="Methylated DNA-protein cysteine methyltransferase, C-terminal domain"/>
    <property type="match status" value="1"/>
</dbReference>
<feature type="domain" description="Methylguanine DNA methyltransferase ribonuclease-like" evidence="10">
    <location>
        <begin position="8"/>
        <end position="88"/>
    </location>
</feature>
<dbReference type="PROSITE" id="PS00374">
    <property type="entry name" value="MGMT"/>
    <property type="match status" value="1"/>
</dbReference>
<evidence type="ECO:0000256" key="2">
    <source>
        <dbReference type="ARBA" id="ARBA00022490"/>
    </source>
</evidence>
<dbReference type="Gene3D" id="3.30.160.70">
    <property type="entry name" value="Methylated DNA-protein cysteine methyltransferase domain"/>
    <property type="match status" value="1"/>
</dbReference>
<dbReference type="EMBL" id="JANRHH010000003">
    <property type="protein sequence ID" value="MDN4592350.1"/>
    <property type="molecule type" value="Genomic_DNA"/>
</dbReference>
<feature type="active site" description="Nucleophile; methyl group acceptor" evidence="8">
    <location>
        <position position="143"/>
    </location>
</feature>
<dbReference type="HAMAP" id="MF_00772">
    <property type="entry name" value="OGT"/>
    <property type="match status" value="1"/>
</dbReference>
<dbReference type="InterPro" id="IPR036631">
    <property type="entry name" value="MGMT_N_sf"/>
</dbReference>
<dbReference type="InterPro" id="IPR036388">
    <property type="entry name" value="WH-like_DNA-bd_sf"/>
</dbReference>
<dbReference type="Pfam" id="PF02870">
    <property type="entry name" value="Methyltransf_1N"/>
    <property type="match status" value="1"/>
</dbReference>
<evidence type="ECO:0000256" key="6">
    <source>
        <dbReference type="ARBA" id="ARBA00023204"/>
    </source>
</evidence>
<dbReference type="Proteomes" id="UP001174196">
    <property type="component" value="Unassembled WGS sequence"/>
</dbReference>
<comment type="subcellular location">
    <subcellularLocation>
        <location evidence="8">Cytoplasm</location>
    </subcellularLocation>
</comment>
<dbReference type="InterPro" id="IPR036217">
    <property type="entry name" value="MethylDNA_cys_MeTrfase_DNAb"/>
</dbReference>
<dbReference type="SUPFAM" id="SSF53155">
    <property type="entry name" value="Methylated DNA-protein cysteine methyltransferase domain"/>
    <property type="match status" value="1"/>
</dbReference>
<evidence type="ECO:0000256" key="3">
    <source>
        <dbReference type="ARBA" id="ARBA00022603"/>
    </source>
</evidence>
<comment type="caution">
    <text evidence="11">The sequence shown here is derived from an EMBL/GenBank/DDBJ whole genome shotgun (WGS) entry which is preliminary data.</text>
</comment>
<keyword evidence="3 8" id="KW-0489">Methyltransferase</keyword>
<keyword evidence="6 8" id="KW-0234">DNA repair</keyword>
<comment type="similarity">
    <text evidence="8">Belongs to the MGMT family.</text>
</comment>
<organism evidence="11 12">
    <name type="scientific">Polycladomyces subterraneus</name>
    <dbReference type="NCBI Taxonomy" id="1016997"/>
    <lineage>
        <taxon>Bacteria</taxon>
        <taxon>Bacillati</taxon>
        <taxon>Bacillota</taxon>
        <taxon>Bacilli</taxon>
        <taxon>Bacillales</taxon>
        <taxon>Thermoactinomycetaceae</taxon>
        <taxon>Polycladomyces</taxon>
    </lineage>
</organism>